<dbReference type="GO" id="GO:0004519">
    <property type="term" value="F:endonuclease activity"/>
    <property type="evidence" value="ECO:0007669"/>
    <property type="project" value="UniProtKB-KW"/>
</dbReference>
<dbReference type="Pfam" id="PF13392">
    <property type="entry name" value="HNH_3"/>
    <property type="match status" value="1"/>
</dbReference>
<keyword evidence="2" id="KW-0540">Nuclease</keyword>
<accession>A0ABY4PKR3</accession>
<evidence type="ECO:0000259" key="1">
    <source>
        <dbReference type="Pfam" id="PF13392"/>
    </source>
</evidence>
<keyword evidence="2" id="KW-0378">Hydrolase</keyword>
<dbReference type="EMBL" id="CP097289">
    <property type="protein sequence ID" value="UQT54368.1"/>
    <property type="molecule type" value="Genomic_DNA"/>
</dbReference>
<dbReference type="InterPro" id="IPR044930">
    <property type="entry name" value="Homing_endonuclease_His-Me"/>
</dbReference>
<protein>
    <submittedName>
        <fullName evidence="2">HNH endonuclease</fullName>
    </submittedName>
</protein>
<sequence>MARKRPVLERLREKIVVSSAGCWLFTGRLSRDGYGRIYDEGKQREAYRVAYEQLIGLVPAGLELDHLCRVRRCVNPAHLEPVTPAVNKARANRVTASINERRAECKRGHALTPENTAYQNGGRRYCRPCKRITRRERQARQSST</sequence>
<reference evidence="2 3" key="1">
    <citation type="submission" date="2022-05" db="EMBL/GenBank/DDBJ databases">
        <authorList>
            <person name="Zhou X."/>
            <person name="Li K."/>
            <person name="Man Y."/>
        </authorList>
    </citation>
    <scope>NUCLEOTIDE SEQUENCE [LARGE SCALE GENOMIC DNA]</scope>
    <source>
        <strain evidence="2 3">MS405</strain>
    </source>
</reference>
<name>A0ABY4PKR3_9ACTN</name>
<dbReference type="SUPFAM" id="SSF54060">
    <property type="entry name" value="His-Me finger endonucleases"/>
    <property type="match status" value="1"/>
</dbReference>
<evidence type="ECO:0000313" key="2">
    <source>
        <dbReference type="EMBL" id="UQT54368.1"/>
    </source>
</evidence>
<dbReference type="InterPro" id="IPR044925">
    <property type="entry name" value="His-Me_finger_sf"/>
</dbReference>
<organism evidence="2 3">
    <name type="scientific">Streptomyces durmitorensis</name>
    <dbReference type="NCBI Taxonomy" id="319947"/>
    <lineage>
        <taxon>Bacteria</taxon>
        <taxon>Bacillati</taxon>
        <taxon>Actinomycetota</taxon>
        <taxon>Actinomycetes</taxon>
        <taxon>Kitasatosporales</taxon>
        <taxon>Streptomycetaceae</taxon>
        <taxon>Streptomyces</taxon>
    </lineage>
</organism>
<keyword evidence="3" id="KW-1185">Reference proteome</keyword>
<feature type="domain" description="HNH nuclease" evidence="1">
    <location>
        <begin position="48"/>
        <end position="87"/>
    </location>
</feature>
<dbReference type="Proteomes" id="UP000829992">
    <property type="component" value="Chromosome"/>
</dbReference>
<dbReference type="Gene3D" id="3.90.75.10">
    <property type="entry name" value="Homing Intron 3 (I-ppo) Encoded Endonuclease, Chain A"/>
    <property type="match status" value="1"/>
</dbReference>
<gene>
    <name evidence="2" type="ORF">M4V62_04295</name>
</gene>
<dbReference type="RefSeq" id="WP_249585864.1">
    <property type="nucleotide sequence ID" value="NZ_BAAAQL010000002.1"/>
</dbReference>
<proteinExistence type="predicted"/>
<keyword evidence="2" id="KW-0255">Endonuclease</keyword>
<dbReference type="InterPro" id="IPR003615">
    <property type="entry name" value="HNH_nuc"/>
</dbReference>
<evidence type="ECO:0000313" key="3">
    <source>
        <dbReference type="Proteomes" id="UP000829992"/>
    </source>
</evidence>